<keyword evidence="4 6" id="KW-1133">Transmembrane helix</keyword>
<proteinExistence type="predicted"/>
<feature type="transmembrane region" description="Helical" evidence="6">
    <location>
        <begin position="6"/>
        <end position="28"/>
    </location>
</feature>
<reference evidence="7 8" key="1">
    <citation type="submission" date="2023-05" db="EMBL/GenBank/DDBJ databases">
        <title>Chelatococcus sp. nov., a moderately thermophilic bacterium isolated from hot spring microbial mat.</title>
        <authorList>
            <person name="Hu C.-J."/>
            <person name="Li W.-J."/>
        </authorList>
    </citation>
    <scope>NUCLEOTIDE SEQUENCE [LARGE SCALE GENOMIC DNA]</scope>
    <source>
        <strain evidence="7 8">SYSU G07232</strain>
    </source>
</reference>
<dbReference type="PANTHER" id="PTHR30086">
    <property type="entry name" value="ARGININE EXPORTER PROTEIN ARGO"/>
    <property type="match status" value="1"/>
</dbReference>
<dbReference type="EMBL" id="JASJEV010000006">
    <property type="protein sequence ID" value="MDJ1158857.1"/>
    <property type="molecule type" value="Genomic_DNA"/>
</dbReference>
<evidence type="ECO:0000256" key="6">
    <source>
        <dbReference type="SAM" id="Phobius"/>
    </source>
</evidence>
<feature type="transmembrane region" description="Helical" evidence="6">
    <location>
        <begin position="40"/>
        <end position="64"/>
    </location>
</feature>
<feature type="transmembrane region" description="Helical" evidence="6">
    <location>
        <begin position="112"/>
        <end position="134"/>
    </location>
</feature>
<evidence type="ECO:0000256" key="1">
    <source>
        <dbReference type="ARBA" id="ARBA00004651"/>
    </source>
</evidence>
<evidence type="ECO:0000256" key="2">
    <source>
        <dbReference type="ARBA" id="ARBA00022475"/>
    </source>
</evidence>
<name>A0ABT7AIN3_9HYPH</name>
<accession>A0ABT7AIN3</accession>
<evidence type="ECO:0000313" key="8">
    <source>
        <dbReference type="Proteomes" id="UP001321492"/>
    </source>
</evidence>
<evidence type="ECO:0000256" key="4">
    <source>
        <dbReference type="ARBA" id="ARBA00022989"/>
    </source>
</evidence>
<keyword evidence="3 6" id="KW-0812">Transmembrane</keyword>
<keyword evidence="2" id="KW-1003">Cell membrane</keyword>
<dbReference type="InterPro" id="IPR001123">
    <property type="entry name" value="LeuE-type"/>
</dbReference>
<gene>
    <name evidence="7" type="ORF">QNA08_11490</name>
</gene>
<evidence type="ECO:0000256" key="3">
    <source>
        <dbReference type="ARBA" id="ARBA00022692"/>
    </source>
</evidence>
<dbReference type="PIRSF" id="PIRSF006324">
    <property type="entry name" value="LeuE"/>
    <property type="match status" value="1"/>
</dbReference>
<dbReference type="Proteomes" id="UP001321492">
    <property type="component" value="Unassembled WGS sequence"/>
</dbReference>
<sequence length="204" mass="21272">MDLAGLVVFAGALFVAAASPGPGVVAIVARVLGRGREGAIAFAAGVAVGDVVWLTFAVLGLAVLAQTFHAVFLVIRYAGAAYLLWLAWELWSAPAERQAIAGESRREHPVRLFLAGLALTLGNPKVVVFYVALLPNILDLGRVTPLGYAELVVVTELVLALVFAGYMLLAERARSLVASPRAMRIVNRATGGVMAGAAVAVATR</sequence>
<dbReference type="RefSeq" id="WP_283740848.1">
    <property type="nucleotide sequence ID" value="NZ_JASJEV010000006.1"/>
</dbReference>
<comment type="subcellular location">
    <subcellularLocation>
        <location evidence="1">Cell membrane</location>
        <topology evidence="1">Multi-pass membrane protein</topology>
    </subcellularLocation>
</comment>
<feature type="transmembrane region" description="Helical" evidence="6">
    <location>
        <begin position="70"/>
        <end position="91"/>
    </location>
</feature>
<keyword evidence="5 6" id="KW-0472">Membrane</keyword>
<dbReference type="PANTHER" id="PTHR30086:SF20">
    <property type="entry name" value="ARGININE EXPORTER PROTEIN ARGO-RELATED"/>
    <property type="match status" value="1"/>
</dbReference>
<feature type="transmembrane region" description="Helical" evidence="6">
    <location>
        <begin position="146"/>
        <end position="169"/>
    </location>
</feature>
<comment type="caution">
    <text evidence="7">The sequence shown here is derived from an EMBL/GenBank/DDBJ whole genome shotgun (WGS) entry which is preliminary data.</text>
</comment>
<dbReference type="Pfam" id="PF01810">
    <property type="entry name" value="LysE"/>
    <property type="match status" value="1"/>
</dbReference>
<keyword evidence="8" id="KW-1185">Reference proteome</keyword>
<evidence type="ECO:0000256" key="5">
    <source>
        <dbReference type="ARBA" id="ARBA00023136"/>
    </source>
</evidence>
<evidence type="ECO:0000313" key="7">
    <source>
        <dbReference type="EMBL" id="MDJ1158857.1"/>
    </source>
</evidence>
<protein>
    <submittedName>
        <fullName evidence="7">LysE family translocator</fullName>
    </submittedName>
</protein>
<organism evidence="7 8">
    <name type="scientific">Chelatococcus albus</name>
    <dbReference type="NCBI Taxonomy" id="3047466"/>
    <lineage>
        <taxon>Bacteria</taxon>
        <taxon>Pseudomonadati</taxon>
        <taxon>Pseudomonadota</taxon>
        <taxon>Alphaproteobacteria</taxon>
        <taxon>Hyphomicrobiales</taxon>
        <taxon>Chelatococcaceae</taxon>
        <taxon>Chelatococcus</taxon>
    </lineage>
</organism>